<evidence type="ECO:0000256" key="3">
    <source>
        <dbReference type="ARBA" id="ARBA00022597"/>
    </source>
</evidence>
<dbReference type="GO" id="GO:0009401">
    <property type="term" value="P:phosphoenolpyruvate-dependent sugar phosphotransferase system"/>
    <property type="evidence" value="ECO:0007669"/>
    <property type="project" value="UniProtKB-KW"/>
</dbReference>
<dbReference type="AlphaFoldDB" id="A0A1H1W1Y4"/>
<comment type="subcellular location">
    <subcellularLocation>
        <location evidence="1">Cytoplasm</location>
    </subcellularLocation>
</comment>
<keyword evidence="3" id="KW-0762">Sugar transport</keyword>
<dbReference type="NCBIfam" id="TIGR00830">
    <property type="entry name" value="PTBA"/>
    <property type="match status" value="1"/>
</dbReference>
<dbReference type="PANTHER" id="PTHR45008">
    <property type="entry name" value="PTS SYSTEM GLUCOSE-SPECIFIC EIIA COMPONENT"/>
    <property type="match status" value="1"/>
</dbReference>
<keyword evidence="6" id="KW-0418">Kinase</keyword>
<evidence type="ECO:0000256" key="1">
    <source>
        <dbReference type="ARBA" id="ARBA00004496"/>
    </source>
</evidence>
<evidence type="ECO:0000313" key="9">
    <source>
        <dbReference type="Proteomes" id="UP000199700"/>
    </source>
</evidence>
<evidence type="ECO:0000256" key="2">
    <source>
        <dbReference type="ARBA" id="ARBA00022448"/>
    </source>
</evidence>
<keyword evidence="5" id="KW-0598">Phosphotransferase system</keyword>
<dbReference type="OrthoDB" id="9797715at2"/>
<evidence type="ECO:0000259" key="7">
    <source>
        <dbReference type="PROSITE" id="PS51093"/>
    </source>
</evidence>
<evidence type="ECO:0000256" key="6">
    <source>
        <dbReference type="ARBA" id="ARBA00022777"/>
    </source>
</evidence>
<dbReference type="PANTHER" id="PTHR45008:SF1">
    <property type="entry name" value="PTS SYSTEM GLUCOSE-SPECIFIC EIIA COMPONENT"/>
    <property type="match status" value="1"/>
</dbReference>
<feature type="domain" description="PTS EIIA type-1" evidence="7">
    <location>
        <begin position="21"/>
        <end position="126"/>
    </location>
</feature>
<keyword evidence="4" id="KW-0808">Transferase</keyword>
<name>A0A1H1W1Y4_BRESA</name>
<dbReference type="Gene3D" id="2.70.70.10">
    <property type="entry name" value="Glucose Permease (Domain IIA)"/>
    <property type="match status" value="1"/>
</dbReference>
<dbReference type="Proteomes" id="UP000199700">
    <property type="component" value="Chromosome"/>
</dbReference>
<evidence type="ECO:0000256" key="4">
    <source>
        <dbReference type="ARBA" id="ARBA00022679"/>
    </source>
</evidence>
<dbReference type="PROSITE" id="PS00371">
    <property type="entry name" value="PTS_EIIA_TYPE_1_HIS"/>
    <property type="match status" value="1"/>
</dbReference>
<dbReference type="GO" id="GO:0016301">
    <property type="term" value="F:kinase activity"/>
    <property type="evidence" value="ECO:0007669"/>
    <property type="project" value="UniProtKB-KW"/>
</dbReference>
<dbReference type="RefSeq" id="WP_092107104.1">
    <property type="nucleotide sequence ID" value="NZ_LT629739.1"/>
</dbReference>
<dbReference type="InterPro" id="IPR050890">
    <property type="entry name" value="PTS_EIIA_component"/>
</dbReference>
<dbReference type="InterPro" id="IPR011055">
    <property type="entry name" value="Dup_hybrid_motif"/>
</dbReference>
<accession>A0A1H1W1Y4</accession>
<dbReference type="GO" id="GO:0005737">
    <property type="term" value="C:cytoplasm"/>
    <property type="evidence" value="ECO:0007669"/>
    <property type="project" value="UniProtKB-SubCell"/>
</dbReference>
<dbReference type="PROSITE" id="PS51093">
    <property type="entry name" value="PTS_EIIA_TYPE_1"/>
    <property type="match status" value="1"/>
</dbReference>
<evidence type="ECO:0000313" key="8">
    <source>
        <dbReference type="EMBL" id="SDS91114.1"/>
    </source>
</evidence>
<organism evidence="8 9">
    <name type="scientific">Brevibacterium sandarakinum</name>
    <dbReference type="NCBI Taxonomy" id="629680"/>
    <lineage>
        <taxon>Bacteria</taxon>
        <taxon>Bacillati</taxon>
        <taxon>Actinomycetota</taxon>
        <taxon>Actinomycetes</taxon>
        <taxon>Micrococcales</taxon>
        <taxon>Brevibacteriaceae</taxon>
        <taxon>Brevibacterium</taxon>
    </lineage>
</organism>
<dbReference type="InterPro" id="IPR001127">
    <property type="entry name" value="PTS_EIIA_1_perm"/>
</dbReference>
<reference evidence="8" key="1">
    <citation type="submission" date="2016-10" db="EMBL/GenBank/DDBJ databases">
        <authorList>
            <person name="Varghese N."/>
            <person name="Submissions S."/>
        </authorList>
    </citation>
    <scope>NUCLEOTIDE SEQUENCE [LARGE SCALE GENOMIC DNA]</scope>
    <source>
        <strain evidence="8">DSM 22082</strain>
    </source>
</reference>
<protein>
    <submittedName>
        <fullName evidence="8">PTS system N-acetylglucosamine-specific IIA component, Glc family</fullName>
    </submittedName>
</protein>
<dbReference type="STRING" id="629680.SAMN04489751_3213"/>
<dbReference type="Pfam" id="PF00358">
    <property type="entry name" value="PTS_EIIA_1"/>
    <property type="match status" value="1"/>
</dbReference>
<sequence length="150" mass="15187">MTNTISSPVSGTVIPLADVPDPVFAEALVGPGTAIDPEGPSTVTALAPVSGTLSSLKPHAFVIATESGQGVLVHLGIDTVELKGEGFTLHVEVGQTVNAGDRLITWDTTPARNSGRSLVVPVVALEADVESLTVIAEGVVSAGEQLLELG</sequence>
<dbReference type="EMBL" id="LT629739">
    <property type="protein sequence ID" value="SDS91114.1"/>
    <property type="molecule type" value="Genomic_DNA"/>
</dbReference>
<evidence type="ECO:0000256" key="5">
    <source>
        <dbReference type="ARBA" id="ARBA00022683"/>
    </source>
</evidence>
<proteinExistence type="predicted"/>
<dbReference type="SUPFAM" id="SSF51261">
    <property type="entry name" value="Duplicated hybrid motif"/>
    <property type="match status" value="1"/>
</dbReference>
<gene>
    <name evidence="8" type="ORF">SAMN04489751_3213</name>
</gene>
<keyword evidence="2" id="KW-0813">Transport</keyword>
<keyword evidence="9" id="KW-1185">Reference proteome</keyword>